<dbReference type="Proteomes" id="UP000324222">
    <property type="component" value="Unassembled WGS sequence"/>
</dbReference>
<evidence type="ECO:0000313" key="2">
    <source>
        <dbReference type="EMBL" id="MPC30906.1"/>
    </source>
</evidence>
<accession>A0A5B7ECG5</accession>
<reference evidence="2 3" key="1">
    <citation type="submission" date="2019-05" db="EMBL/GenBank/DDBJ databases">
        <title>Another draft genome of Portunus trituberculatus and its Hox gene families provides insights of decapod evolution.</title>
        <authorList>
            <person name="Jeong J.-H."/>
            <person name="Song I."/>
            <person name="Kim S."/>
            <person name="Choi T."/>
            <person name="Kim D."/>
            <person name="Ryu S."/>
            <person name="Kim W."/>
        </authorList>
    </citation>
    <scope>NUCLEOTIDE SEQUENCE [LARGE SCALE GENOMIC DNA]</scope>
    <source>
        <tissue evidence="2">Muscle</tissue>
    </source>
</reference>
<keyword evidence="3" id="KW-1185">Reference proteome</keyword>
<protein>
    <submittedName>
        <fullName evidence="2">Uncharacterized protein</fullName>
    </submittedName>
</protein>
<proteinExistence type="predicted"/>
<gene>
    <name evidence="2" type="ORF">E2C01_024178</name>
</gene>
<dbReference type="AlphaFoldDB" id="A0A5B7ECG5"/>
<feature type="compositionally biased region" description="Basic residues" evidence="1">
    <location>
        <begin position="1"/>
        <end position="17"/>
    </location>
</feature>
<evidence type="ECO:0000256" key="1">
    <source>
        <dbReference type="SAM" id="MobiDB-lite"/>
    </source>
</evidence>
<organism evidence="2 3">
    <name type="scientific">Portunus trituberculatus</name>
    <name type="common">Swimming crab</name>
    <name type="synonym">Neptunus trituberculatus</name>
    <dbReference type="NCBI Taxonomy" id="210409"/>
    <lineage>
        <taxon>Eukaryota</taxon>
        <taxon>Metazoa</taxon>
        <taxon>Ecdysozoa</taxon>
        <taxon>Arthropoda</taxon>
        <taxon>Crustacea</taxon>
        <taxon>Multicrustacea</taxon>
        <taxon>Malacostraca</taxon>
        <taxon>Eumalacostraca</taxon>
        <taxon>Eucarida</taxon>
        <taxon>Decapoda</taxon>
        <taxon>Pleocyemata</taxon>
        <taxon>Brachyura</taxon>
        <taxon>Eubrachyura</taxon>
        <taxon>Portunoidea</taxon>
        <taxon>Portunidae</taxon>
        <taxon>Portuninae</taxon>
        <taxon>Portunus</taxon>
    </lineage>
</organism>
<sequence length="65" mass="7029">MARSMRGRGSRQGRRAWLHLSFSQDTAGKSEVCGQPQPGDDPAAARSPCPCRSQPPLTQVYTNGN</sequence>
<name>A0A5B7ECG5_PORTR</name>
<feature type="compositionally biased region" description="Polar residues" evidence="1">
    <location>
        <begin position="55"/>
        <end position="65"/>
    </location>
</feature>
<evidence type="ECO:0000313" key="3">
    <source>
        <dbReference type="Proteomes" id="UP000324222"/>
    </source>
</evidence>
<dbReference type="EMBL" id="VSRR010002336">
    <property type="protein sequence ID" value="MPC30906.1"/>
    <property type="molecule type" value="Genomic_DNA"/>
</dbReference>
<feature type="region of interest" description="Disordered" evidence="1">
    <location>
        <begin position="1"/>
        <end position="65"/>
    </location>
</feature>
<comment type="caution">
    <text evidence="2">The sequence shown here is derived from an EMBL/GenBank/DDBJ whole genome shotgun (WGS) entry which is preliminary data.</text>
</comment>